<dbReference type="OrthoDB" id="3904217at2759"/>
<gene>
    <name evidence="2" type="ORF">A1O3_06521</name>
</gene>
<reference evidence="2 3" key="1">
    <citation type="submission" date="2013-03" db="EMBL/GenBank/DDBJ databases">
        <title>The Genome Sequence of Capronia epimyces CBS 606.96.</title>
        <authorList>
            <consortium name="The Broad Institute Genomics Platform"/>
            <person name="Cuomo C."/>
            <person name="de Hoog S."/>
            <person name="Gorbushina A."/>
            <person name="Walker B."/>
            <person name="Young S.K."/>
            <person name="Zeng Q."/>
            <person name="Gargeya S."/>
            <person name="Fitzgerald M."/>
            <person name="Haas B."/>
            <person name="Abouelleil A."/>
            <person name="Allen A.W."/>
            <person name="Alvarado L."/>
            <person name="Arachchi H.M."/>
            <person name="Berlin A.M."/>
            <person name="Chapman S.B."/>
            <person name="Gainer-Dewar J."/>
            <person name="Goldberg J."/>
            <person name="Griggs A."/>
            <person name="Gujja S."/>
            <person name="Hansen M."/>
            <person name="Howarth C."/>
            <person name="Imamovic A."/>
            <person name="Ireland A."/>
            <person name="Larimer J."/>
            <person name="McCowan C."/>
            <person name="Murphy C."/>
            <person name="Pearson M."/>
            <person name="Poon T.W."/>
            <person name="Priest M."/>
            <person name="Roberts A."/>
            <person name="Saif S."/>
            <person name="Shea T."/>
            <person name="Sisk P."/>
            <person name="Sykes S."/>
            <person name="Wortman J."/>
            <person name="Nusbaum C."/>
            <person name="Birren B."/>
        </authorList>
    </citation>
    <scope>NUCLEOTIDE SEQUENCE [LARGE SCALE GENOMIC DNA]</scope>
    <source>
        <strain evidence="2 3">CBS 606.96</strain>
    </source>
</reference>
<dbReference type="Proteomes" id="UP000019478">
    <property type="component" value="Unassembled WGS sequence"/>
</dbReference>
<dbReference type="GeneID" id="19170630"/>
<accession>W9XQ76</accession>
<feature type="domain" description="Lipocalin-like" evidence="1">
    <location>
        <begin position="14"/>
        <end position="163"/>
    </location>
</feature>
<dbReference type="InterPro" id="IPR024311">
    <property type="entry name" value="Lipocalin-like"/>
</dbReference>
<keyword evidence="3" id="KW-1185">Reference proteome</keyword>
<protein>
    <recommendedName>
        <fullName evidence="1">Lipocalin-like domain-containing protein</fullName>
    </recommendedName>
</protein>
<name>W9XQ76_9EURO</name>
<dbReference type="RefSeq" id="XP_007734830.1">
    <property type="nucleotide sequence ID" value="XM_007736640.1"/>
</dbReference>
<dbReference type="HOGENOM" id="CLU_109259_2_1_1"/>
<evidence type="ECO:0000259" key="1">
    <source>
        <dbReference type="Pfam" id="PF13924"/>
    </source>
</evidence>
<evidence type="ECO:0000313" key="2">
    <source>
        <dbReference type="EMBL" id="EXJ82707.1"/>
    </source>
</evidence>
<dbReference type="AlphaFoldDB" id="W9XQ76"/>
<comment type="caution">
    <text evidence="2">The sequence shown here is derived from an EMBL/GenBank/DDBJ whole genome shotgun (WGS) entry which is preliminary data.</text>
</comment>
<sequence>MSDLWPEYCHQLAGGWKLLSYEFYSGEPPNAKLVSRPHGTSPLGRSHLSRNGYLSAHLATPARMQFSDSDVPWAKRSDAEIANVARGLSMYCGYLQLFKDDQGLFWKTNVEIASDPTRVGGVQTRRVEYLEENGQAFMVLRLVDPIALEDGTQAHAVLKWQKVESA</sequence>
<evidence type="ECO:0000313" key="3">
    <source>
        <dbReference type="Proteomes" id="UP000019478"/>
    </source>
</evidence>
<dbReference type="EMBL" id="AMGY01000005">
    <property type="protein sequence ID" value="EXJ82707.1"/>
    <property type="molecule type" value="Genomic_DNA"/>
</dbReference>
<proteinExistence type="predicted"/>
<organism evidence="2 3">
    <name type="scientific">Capronia epimyces CBS 606.96</name>
    <dbReference type="NCBI Taxonomy" id="1182542"/>
    <lineage>
        <taxon>Eukaryota</taxon>
        <taxon>Fungi</taxon>
        <taxon>Dikarya</taxon>
        <taxon>Ascomycota</taxon>
        <taxon>Pezizomycotina</taxon>
        <taxon>Eurotiomycetes</taxon>
        <taxon>Chaetothyriomycetidae</taxon>
        <taxon>Chaetothyriales</taxon>
        <taxon>Herpotrichiellaceae</taxon>
        <taxon>Capronia</taxon>
    </lineage>
</organism>
<dbReference type="Pfam" id="PF13924">
    <property type="entry name" value="Lipocalin_5"/>
    <property type="match status" value="1"/>
</dbReference>
<dbReference type="eggNOG" id="ENOG502SS32">
    <property type="taxonomic scope" value="Eukaryota"/>
</dbReference>